<evidence type="ECO:0000313" key="1">
    <source>
        <dbReference type="Proteomes" id="UP000887574"/>
    </source>
</evidence>
<name>A0A915DTH5_9BILA</name>
<sequence length="95" mass="11047">MWSRGVNKLRQEVIRVCINDIYCLFLPRKLIKNCWKRQGIVFEGGVAVPSCVRSCQLLPTSRLSRYTREDELNDEGTRVMASSYSPDRLEASLHW</sequence>
<evidence type="ECO:0000313" key="2">
    <source>
        <dbReference type="WBParaSite" id="jg22769"/>
    </source>
</evidence>
<proteinExistence type="predicted"/>
<organism evidence="1 2">
    <name type="scientific">Ditylenchus dipsaci</name>
    <dbReference type="NCBI Taxonomy" id="166011"/>
    <lineage>
        <taxon>Eukaryota</taxon>
        <taxon>Metazoa</taxon>
        <taxon>Ecdysozoa</taxon>
        <taxon>Nematoda</taxon>
        <taxon>Chromadorea</taxon>
        <taxon>Rhabditida</taxon>
        <taxon>Tylenchina</taxon>
        <taxon>Tylenchomorpha</taxon>
        <taxon>Sphaerularioidea</taxon>
        <taxon>Anguinidae</taxon>
        <taxon>Anguininae</taxon>
        <taxon>Ditylenchus</taxon>
    </lineage>
</organism>
<protein>
    <submittedName>
        <fullName evidence="2">Uncharacterized protein</fullName>
    </submittedName>
</protein>
<accession>A0A915DTH5</accession>
<reference evidence="2" key="1">
    <citation type="submission" date="2022-11" db="UniProtKB">
        <authorList>
            <consortium name="WormBaseParasite"/>
        </authorList>
    </citation>
    <scope>IDENTIFICATION</scope>
</reference>
<dbReference type="AlphaFoldDB" id="A0A915DTH5"/>
<keyword evidence="1" id="KW-1185">Reference proteome</keyword>
<dbReference type="Proteomes" id="UP000887574">
    <property type="component" value="Unplaced"/>
</dbReference>
<dbReference type="WBParaSite" id="jg22769">
    <property type="protein sequence ID" value="jg22769"/>
    <property type="gene ID" value="jg22769"/>
</dbReference>